<accession>A0A836GM05</accession>
<dbReference type="AlphaFoldDB" id="A0A836GM05"/>
<protein>
    <submittedName>
        <fullName evidence="1">Uncharacterized protein</fullName>
    </submittedName>
</protein>
<dbReference type="EMBL" id="JAFHKP010000025">
    <property type="protein sequence ID" value="KAG5477601.1"/>
    <property type="molecule type" value="Genomic_DNA"/>
</dbReference>
<organism evidence="1 2">
    <name type="scientific">Leishmania enriettii</name>
    <dbReference type="NCBI Taxonomy" id="5663"/>
    <lineage>
        <taxon>Eukaryota</taxon>
        <taxon>Discoba</taxon>
        <taxon>Euglenozoa</taxon>
        <taxon>Kinetoplastea</taxon>
        <taxon>Metakinetoplastina</taxon>
        <taxon>Trypanosomatida</taxon>
        <taxon>Trypanosomatidae</taxon>
        <taxon>Leishmaniinae</taxon>
        <taxon>Leishmania</taxon>
    </lineage>
</organism>
<dbReference type="GeneID" id="94172509"/>
<sequence>MNLQPLRVVRPLSRILHRTMLQTLRESQRTLPVAMTDTLITYSLYEQVPHAELLEALLGELEKSRNGDVALASDQLFVPLRAVRRALAGVQQFPYTTAALRTLKREVEVSVVRDITRLSTDDLSSADVGLLWGCATQCSHWECVEELLRYFPLSSTLDLQSATEYRDLLIGVCNHQFVSQAHTRSSDSESGGTADSRISHAKEFIERILGAERVWQRCREALVASSLQLHMGGGSTVDSTVLEERDIHAMACVMYGATLELQCDVPPGSTLAFPFSESEWMQHVGGVAKSGSSQCVQPSTIGGLSLPGWYRRVVALHQRSVPKIVRASFAAAVTNDLLRLYQRIDTESLESFFRYFMPLVAAAAPQMDCRAAVRDYHNGVMSNLFWSAMPASSDASSDGSRAAATGRRGKWTVTDASALVTPAPDTGAASFALSPDVALRMMLAEVCVQEKGKPLPEGHGRAMESMLRTVLGHLRRHMQSESKSRMMPECSTTAARLPASLWTAWSSQRTSLLATVLSELKERMSGSGGEGSSATALENLIGEGLQLLRPLISMEVIDERGTARLVTSLLTCGRGATLEIGGAVYEAELQSFALQHVQDGFGRADVANIALTMQKHLADGCRNGDVVGGNTKAHSVLEGLKAAELTLPLRSWS</sequence>
<dbReference type="Proteomes" id="UP000674179">
    <property type="component" value="Chromosome 25"/>
</dbReference>
<evidence type="ECO:0000313" key="2">
    <source>
        <dbReference type="Proteomes" id="UP000674179"/>
    </source>
</evidence>
<keyword evidence="2" id="KW-1185">Reference proteome</keyword>
<evidence type="ECO:0000313" key="1">
    <source>
        <dbReference type="EMBL" id="KAG5477601.1"/>
    </source>
</evidence>
<dbReference type="RefSeq" id="XP_067692541.1">
    <property type="nucleotide sequence ID" value="XM_067836999.1"/>
</dbReference>
<gene>
    <name evidence="1" type="ORF">CUR178_05306</name>
</gene>
<name>A0A836GM05_LEIEN</name>
<dbReference type="OrthoDB" id="272992at2759"/>
<comment type="caution">
    <text evidence="1">The sequence shown here is derived from an EMBL/GenBank/DDBJ whole genome shotgun (WGS) entry which is preliminary data.</text>
</comment>
<reference evidence="1 2" key="1">
    <citation type="submission" date="2021-02" db="EMBL/GenBank/DDBJ databases">
        <title>Leishmania (Mundinia) enrietti genome sequencing and assembly.</title>
        <authorList>
            <person name="Almutairi H."/>
            <person name="Gatherer D."/>
        </authorList>
    </citation>
    <scope>NUCLEOTIDE SEQUENCE [LARGE SCALE GENOMIC DNA]</scope>
    <source>
        <strain evidence="1">CUR178</strain>
    </source>
</reference>
<dbReference type="KEGG" id="lenr:94172509"/>
<proteinExistence type="predicted"/>